<dbReference type="PANTHER" id="PTHR11851:SF49">
    <property type="entry name" value="MITOCHONDRIAL-PROCESSING PEPTIDASE SUBUNIT ALPHA"/>
    <property type="match status" value="1"/>
</dbReference>
<dbReference type="SUPFAM" id="SSF63411">
    <property type="entry name" value="LuxS/MPP-like metallohydrolase"/>
    <property type="match status" value="2"/>
</dbReference>
<gene>
    <name evidence="5" type="ORF">SMC2_01845</name>
    <name evidence="4" type="ORF">SMC3_03045</name>
</gene>
<dbReference type="EMBL" id="QXIX01000016">
    <property type="protein sequence ID" value="RIE15038.1"/>
    <property type="molecule type" value="Genomic_DNA"/>
</dbReference>
<feature type="domain" description="Peptidase M16 N-terminal" evidence="2">
    <location>
        <begin position="35"/>
        <end position="178"/>
    </location>
</feature>
<sequence>MPTRLPLSLAMTTTMVINSGERKPEVITLSNGIRVVFDVDKGHPTAAVGALVASGSRFEDEHTRGLSHFMEHILFKGTEHRSSLEISSAIENVGGELNAFTDTQYTMFYMRVPAIHTSLALDVLSDILLHPLFDPAAIELERRVIEQEIYSFEDSPDDVVTDELLKGVYGSDPVASNPLGTVESVRSFRRSDFVDYFHRHFVAPDIVLSLAGDVDVETSARFLEDSFGRLAKGPGRAEWGIPVRAAVCRETERPTEQVYMAMALPGFAQYSKQGSILNLVSSIFGGNMSSRLFQRAREKEALVYSIGSFPMSFSNTGLLGVSAESSPENASRVQQVIREEIENMRQDKISMAELQHAKETVLGGFLLSLESFFRRMHRNASELYMRDRIRTVADVTEQVNSITLGEALGVIDDVFDTSQLAVSIVHGPEKL</sequence>
<evidence type="ECO:0000259" key="3">
    <source>
        <dbReference type="Pfam" id="PF05193"/>
    </source>
</evidence>
<dbReference type="InterPro" id="IPR007863">
    <property type="entry name" value="Peptidase_M16_C"/>
</dbReference>
<evidence type="ECO:0000313" key="7">
    <source>
        <dbReference type="Proteomes" id="UP000266042"/>
    </source>
</evidence>
<feature type="domain" description="Peptidase M16 C-terminal" evidence="3">
    <location>
        <begin position="188"/>
        <end position="360"/>
    </location>
</feature>
<dbReference type="AlphaFoldDB" id="A0A398DHW2"/>
<accession>A0A398DHW2</accession>
<evidence type="ECO:0000256" key="1">
    <source>
        <dbReference type="ARBA" id="ARBA00007261"/>
    </source>
</evidence>
<evidence type="ECO:0000313" key="6">
    <source>
        <dbReference type="Proteomes" id="UP000265724"/>
    </source>
</evidence>
<dbReference type="InterPro" id="IPR050361">
    <property type="entry name" value="MPP/UQCRC_Complex"/>
</dbReference>
<protein>
    <submittedName>
        <fullName evidence="4">Insulinase family protein</fullName>
    </submittedName>
</protein>
<evidence type="ECO:0000259" key="2">
    <source>
        <dbReference type="Pfam" id="PF00675"/>
    </source>
</evidence>
<organism evidence="4 7">
    <name type="scientific">Candidatus Cryosericum hinesii</name>
    <dbReference type="NCBI Taxonomy" id="2290915"/>
    <lineage>
        <taxon>Bacteria</taxon>
        <taxon>Pseudomonadati</taxon>
        <taxon>Caldisericota/Cryosericota group</taxon>
        <taxon>Candidatus Cryosericota</taxon>
        <taxon>Candidatus Cryosericia</taxon>
        <taxon>Candidatus Cryosericales</taxon>
        <taxon>Candidatus Cryosericaceae</taxon>
        <taxon>Candidatus Cryosericum</taxon>
    </lineage>
</organism>
<dbReference type="Proteomes" id="UP000265724">
    <property type="component" value="Unassembled WGS sequence"/>
</dbReference>
<evidence type="ECO:0000313" key="5">
    <source>
        <dbReference type="EMBL" id="RIE15038.1"/>
    </source>
</evidence>
<dbReference type="InterPro" id="IPR011765">
    <property type="entry name" value="Pept_M16_N"/>
</dbReference>
<dbReference type="Gene3D" id="3.30.830.10">
    <property type="entry name" value="Metalloenzyme, LuxS/M16 peptidase-like"/>
    <property type="match status" value="2"/>
</dbReference>
<dbReference type="Proteomes" id="UP000266042">
    <property type="component" value="Unassembled WGS sequence"/>
</dbReference>
<dbReference type="EMBL" id="QXIW01000016">
    <property type="protein sequence ID" value="RIE14023.1"/>
    <property type="molecule type" value="Genomic_DNA"/>
</dbReference>
<dbReference type="InterPro" id="IPR011249">
    <property type="entry name" value="Metalloenz_LuxS/M16"/>
</dbReference>
<reference evidence="6 7" key="1">
    <citation type="submission" date="2018-09" db="EMBL/GenBank/DDBJ databases">
        <title>Discovery and Ecogenomic Context for Candidatus Cryosericales, a Global Caldiserica Order Active in Thawing Permafrost.</title>
        <authorList>
            <person name="Martinez M.A."/>
            <person name="Woodcroft B.J."/>
            <person name="Ignacio Espinoza J.C."/>
            <person name="Zayed A."/>
            <person name="Singleton C.M."/>
            <person name="Boyd J."/>
            <person name="Li Y.-F."/>
            <person name="Purvine S."/>
            <person name="Maughan H."/>
            <person name="Hodgkins S.B."/>
            <person name="Anderson D."/>
            <person name="Sederholm M."/>
            <person name="Temperton B."/>
            <person name="Saleska S.R."/>
            <person name="Tyson G.W."/>
            <person name="Rich V.I."/>
        </authorList>
    </citation>
    <scope>NUCLEOTIDE SEQUENCE [LARGE SCALE GENOMIC DNA]</scope>
    <source>
        <strain evidence="5 6">SMC2</strain>
        <strain evidence="4 7">SMC3</strain>
    </source>
</reference>
<dbReference type="PANTHER" id="PTHR11851">
    <property type="entry name" value="METALLOPROTEASE"/>
    <property type="match status" value="1"/>
</dbReference>
<comment type="caution">
    <text evidence="4">The sequence shown here is derived from an EMBL/GenBank/DDBJ whole genome shotgun (WGS) entry which is preliminary data.</text>
</comment>
<name>A0A398DHW2_9BACT</name>
<keyword evidence="6" id="KW-1185">Reference proteome</keyword>
<dbReference type="Pfam" id="PF05193">
    <property type="entry name" value="Peptidase_M16_C"/>
    <property type="match status" value="1"/>
</dbReference>
<evidence type="ECO:0000313" key="4">
    <source>
        <dbReference type="EMBL" id="RIE14023.1"/>
    </source>
</evidence>
<comment type="similarity">
    <text evidence="1">Belongs to the peptidase M16 family.</text>
</comment>
<dbReference type="GO" id="GO:0046872">
    <property type="term" value="F:metal ion binding"/>
    <property type="evidence" value="ECO:0007669"/>
    <property type="project" value="InterPro"/>
</dbReference>
<proteinExistence type="inferred from homology"/>
<dbReference type="Pfam" id="PF00675">
    <property type="entry name" value="Peptidase_M16"/>
    <property type="match status" value="1"/>
</dbReference>